<dbReference type="EMBL" id="NVUS01000009">
    <property type="protein sequence ID" value="PCJ00943.1"/>
    <property type="molecule type" value="Genomic_DNA"/>
</dbReference>
<reference evidence="2" key="2">
    <citation type="journal article" date="2018" name="ISME J.">
        <title>A dynamic microbial community with high functional redundancy inhabits the cold, oxic subseafloor aquifer.</title>
        <authorList>
            <person name="Tully B.J."/>
            <person name="Wheat C.G."/>
            <person name="Glazer B.T."/>
            <person name="Huber J.A."/>
        </authorList>
    </citation>
    <scope>NUCLEOTIDE SEQUENCE</scope>
    <source>
        <strain evidence="2">NORP83</strain>
    </source>
</reference>
<organism evidence="2">
    <name type="scientific">OCS116 cluster bacterium</name>
    <dbReference type="NCBI Taxonomy" id="2030921"/>
    <lineage>
        <taxon>Bacteria</taxon>
        <taxon>Pseudomonadati</taxon>
        <taxon>Pseudomonadota</taxon>
        <taxon>Alphaproteobacteria</taxon>
        <taxon>OCS116 cluster</taxon>
    </lineage>
</organism>
<feature type="domain" description="ABM" evidence="1">
    <location>
        <begin position="3"/>
        <end position="91"/>
    </location>
</feature>
<dbReference type="Pfam" id="PF03992">
    <property type="entry name" value="ABM"/>
    <property type="match status" value="1"/>
</dbReference>
<gene>
    <name evidence="2" type="ORF">COB13_08240</name>
</gene>
<evidence type="ECO:0000313" key="2">
    <source>
        <dbReference type="EMBL" id="PCJ00943.1"/>
    </source>
</evidence>
<comment type="caution">
    <text evidence="2">The sequence shown here is derived from an EMBL/GenBank/DDBJ whole genome shotgun (WGS) entry which is preliminary data.</text>
</comment>
<sequence>MSVTFIINFNIKPENTVVFANIMQDVKAGLPHVEGCLGVDIHQNSEDNLSYMLVEVWQSQALHQAHIARLTANGEWDKIAGLLAIDPEGHYYRVL</sequence>
<name>A0A2A4Z1M7_9PROT</name>
<dbReference type="PROSITE" id="PS51725">
    <property type="entry name" value="ABM"/>
    <property type="match status" value="1"/>
</dbReference>
<proteinExistence type="predicted"/>
<dbReference type="InterPro" id="IPR007138">
    <property type="entry name" value="ABM_dom"/>
</dbReference>
<dbReference type="Gene3D" id="3.30.70.100">
    <property type="match status" value="1"/>
</dbReference>
<accession>A0A2A4Z1M7</accession>
<dbReference type="AlphaFoldDB" id="A0A2A4Z1M7"/>
<dbReference type="GO" id="GO:0004497">
    <property type="term" value="F:monooxygenase activity"/>
    <property type="evidence" value="ECO:0007669"/>
    <property type="project" value="UniProtKB-KW"/>
</dbReference>
<protein>
    <submittedName>
        <fullName evidence="2">Antibiotic biosynthesis monooxygenase</fullName>
    </submittedName>
</protein>
<dbReference type="InterPro" id="IPR011008">
    <property type="entry name" value="Dimeric_a/b-barrel"/>
</dbReference>
<reference key="1">
    <citation type="submission" date="2017-08" db="EMBL/GenBank/DDBJ databases">
        <title>A dynamic microbial community with high functional redundancy inhabits the cold, oxic subseafloor aquifer.</title>
        <authorList>
            <person name="Tully B.J."/>
            <person name="Wheat C.G."/>
            <person name="Glazer B.T."/>
            <person name="Huber J.A."/>
        </authorList>
    </citation>
    <scope>NUCLEOTIDE SEQUENCE [LARGE SCALE GENOMIC DNA]</scope>
</reference>
<keyword evidence="2" id="KW-0503">Monooxygenase</keyword>
<keyword evidence="2" id="KW-0560">Oxidoreductase</keyword>
<dbReference type="SUPFAM" id="SSF54909">
    <property type="entry name" value="Dimeric alpha+beta barrel"/>
    <property type="match status" value="1"/>
</dbReference>
<evidence type="ECO:0000259" key="1">
    <source>
        <dbReference type="PROSITE" id="PS51725"/>
    </source>
</evidence>